<dbReference type="PANTHER" id="PTHR33202">
    <property type="entry name" value="ZINC UPTAKE REGULATION PROTEIN"/>
    <property type="match status" value="1"/>
</dbReference>
<evidence type="ECO:0000256" key="11">
    <source>
        <dbReference type="ARBA" id="ARBA00023163"/>
    </source>
</evidence>
<evidence type="ECO:0000256" key="2">
    <source>
        <dbReference type="ARBA" id="ARBA00007957"/>
    </source>
</evidence>
<dbReference type="CDD" id="cd07153">
    <property type="entry name" value="Fur_like"/>
    <property type="match status" value="1"/>
</dbReference>
<feature type="binding site" evidence="12">
    <location>
        <position position="109"/>
    </location>
    <ligand>
        <name>Zn(2+)</name>
        <dbReference type="ChEBI" id="CHEBI:29105"/>
    </ligand>
</feature>
<dbReference type="InterPro" id="IPR002481">
    <property type="entry name" value="FUR"/>
</dbReference>
<feature type="binding site" evidence="12">
    <location>
        <position position="146"/>
    </location>
    <ligand>
        <name>Zn(2+)</name>
        <dbReference type="ChEBI" id="CHEBI:29105"/>
    </ligand>
</feature>
<dbReference type="GO" id="GO:1900376">
    <property type="term" value="P:regulation of secondary metabolite biosynthetic process"/>
    <property type="evidence" value="ECO:0007669"/>
    <property type="project" value="TreeGrafter"/>
</dbReference>
<evidence type="ECO:0000256" key="7">
    <source>
        <dbReference type="ARBA" id="ARBA00022723"/>
    </source>
</evidence>
<gene>
    <name evidence="14" type="ORF">PX52LOC_00119</name>
</gene>
<dbReference type="KEGG" id="lrs:PX52LOC_00119"/>
<evidence type="ECO:0000256" key="8">
    <source>
        <dbReference type="ARBA" id="ARBA00022833"/>
    </source>
</evidence>
<comment type="similarity">
    <text evidence="2">Belongs to the Fur family.</text>
</comment>
<keyword evidence="13" id="KW-0408">Iron</keyword>
<evidence type="ECO:0000313" key="15">
    <source>
        <dbReference type="Proteomes" id="UP000324974"/>
    </source>
</evidence>
<keyword evidence="11" id="KW-0804">Transcription</keyword>
<dbReference type="PANTHER" id="PTHR33202:SF2">
    <property type="entry name" value="FERRIC UPTAKE REGULATION PROTEIN"/>
    <property type="match status" value="1"/>
</dbReference>
<proteinExistence type="inferred from homology"/>
<reference evidence="15" key="1">
    <citation type="submission" date="2019-08" db="EMBL/GenBank/DDBJ databases">
        <title>Limnoglobus roseus gen. nov., sp. nov., a novel freshwater planctomycete with a giant genome from the family Gemmataceae.</title>
        <authorList>
            <person name="Kulichevskaya I.S."/>
            <person name="Naumoff D.G."/>
            <person name="Miroshnikov K."/>
            <person name="Ivanova A."/>
            <person name="Philippov D.A."/>
            <person name="Hakobyan A."/>
            <person name="Rijpstra I.C."/>
            <person name="Sinninghe Damste J.S."/>
            <person name="Liesack W."/>
            <person name="Dedysh S.N."/>
        </authorList>
    </citation>
    <scope>NUCLEOTIDE SEQUENCE [LARGE SCALE GENOMIC DNA]</scope>
    <source>
        <strain evidence="15">PX52</strain>
    </source>
</reference>
<dbReference type="Proteomes" id="UP000324974">
    <property type="component" value="Chromosome"/>
</dbReference>
<sequence>MSLPSVAVSQSPEERFREYLASRPKPQRFTEQQRELVEHIFQKHSHFEAEQLVEELRAAGKLASRATVYRTLTKLVDAGLLRKIEHGPRTIFDHDYGYPWHEHLICEQCGTIIEFQHPGLETVLKDITAQHQFRATGHTLVVRGVCAECNAATAAQRRRLVM</sequence>
<keyword evidence="7 12" id="KW-0479">Metal-binding</keyword>
<dbReference type="InterPro" id="IPR036390">
    <property type="entry name" value="WH_DNA-bd_sf"/>
</dbReference>
<dbReference type="GO" id="GO:0008270">
    <property type="term" value="F:zinc ion binding"/>
    <property type="evidence" value="ECO:0007669"/>
    <property type="project" value="TreeGrafter"/>
</dbReference>
<dbReference type="RefSeq" id="WP_149108246.1">
    <property type="nucleotide sequence ID" value="NZ_CP042425.1"/>
</dbReference>
<dbReference type="GO" id="GO:0003700">
    <property type="term" value="F:DNA-binding transcription factor activity"/>
    <property type="evidence" value="ECO:0007669"/>
    <property type="project" value="InterPro"/>
</dbReference>
<protein>
    <recommendedName>
        <fullName evidence="4">Ferric uptake regulation protein</fullName>
    </recommendedName>
</protein>
<evidence type="ECO:0000256" key="1">
    <source>
        <dbReference type="ARBA" id="ARBA00004496"/>
    </source>
</evidence>
<evidence type="ECO:0000256" key="10">
    <source>
        <dbReference type="ARBA" id="ARBA00023125"/>
    </source>
</evidence>
<keyword evidence="6" id="KW-0678">Repressor</keyword>
<dbReference type="Gene3D" id="3.30.1490.190">
    <property type="match status" value="1"/>
</dbReference>
<keyword evidence="10" id="KW-0238">DNA-binding</keyword>
<accession>A0A5C1A4N6</accession>
<keyword evidence="8 12" id="KW-0862">Zinc</keyword>
<dbReference type="Pfam" id="PF01475">
    <property type="entry name" value="FUR"/>
    <property type="match status" value="1"/>
</dbReference>
<dbReference type="InterPro" id="IPR036388">
    <property type="entry name" value="WH-like_DNA-bd_sf"/>
</dbReference>
<evidence type="ECO:0000256" key="6">
    <source>
        <dbReference type="ARBA" id="ARBA00022491"/>
    </source>
</evidence>
<dbReference type="SUPFAM" id="SSF46785">
    <property type="entry name" value="Winged helix' DNA-binding domain"/>
    <property type="match status" value="1"/>
</dbReference>
<comment type="subunit">
    <text evidence="3">Homodimer.</text>
</comment>
<evidence type="ECO:0000313" key="14">
    <source>
        <dbReference type="EMBL" id="QEL13265.1"/>
    </source>
</evidence>
<evidence type="ECO:0000256" key="12">
    <source>
        <dbReference type="PIRSR" id="PIRSR602481-1"/>
    </source>
</evidence>
<evidence type="ECO:0000256" key="13">
    <source>
        <dbReference type="PIRSR" id="PIRSR602481-2"/>
    </source>
</evidence>
<dbReference type="InterPro" id="IPR043135">
    <property type="entry name" value="Fur_C"/>
</dbReference>
<comment type="cofactor">
    <cofactor evidence="13">
        <name>Mn(2+)</name>
        <dbReference type="ChEBI" id="CHEBI:29035"/>
    </cofactor>
    <cofactor evidence="13">
        <name>Fe(2+)</name>
        <dbReference type="ChEBI" id="CHEBI:29033"/>
    </cofactor>
    <text evidence="13">Binds 1 Mn(2+) or Fe(2+) ion per subunit.</text>
</comment>
<keyword evidence="5" id="KW-0963">Cytoplasm</keyword>
<feature type="binding site" evidence="12">
    <location>
        <position position="106"/>
    </location>
    <ligand>
        <name>Zn(2+)</name>
        <dbReference type="ChEBI" id="CHEBI:29105"/>
    </ligand>
</feature>
<dbReference type="Gene3D" id="1.10.10.10">
    <property type="entry name" value="Winged helix-like DNA-binding domain superfamily/Winged helix DNA-binding domain"/>
    <property type="match status" value="1"/>
</dbReference>
<evidence type="ECO:0000256" key="9">
    <source>
        <dbReference type="ARBA" id="ARBA00023015"/>
    </source>
</evidence>
<name>A0A5C1A4N6_9BACT</name>
<feature type="binding site" evidence="12">
    <location>
        <position position="149"/>
    </location>
    <ligand>
        <name>Zn(2+)</name>
        <dbReference type="ChEBI" id="CHEBI:29105"/>
    </ligand>
</feature>
<comment type="subcellular location">
    <subcellularLocation>
        <location evidence="1">Cytoplasm</location>
    </subcellularLocation>
</comment>
<keyword evidence="9" id="KW-0805">Transcription regulation</keyword>
<organism evidence="14 15">
    <name type="scientific">Limnoglobus roseus</name>
    <dbReference type="NCBI Taxonomy" id="2598579"/>
    <lineage>
        <taxon>Bacteria</taxon>
        <taxon>Pseudomonadati</taxon>
        <taxon>Planctomycetota</taxon>
        <taxon>Planctomycetia</taxon>
        <taxon>Gemmatales</taxon>
        <taxon>Gemmataceae</taxon>
        <taxon>Limnoglobus</taxon>
    </lineage>
</organism>
<comment type="cofactor">
    <cofactor evidence="12">
        <name>Zn(2+)</name>
        <dbReference type="ChEBI" id="CHEBI:29105"/>
    </cofactor>
    <text evidence="12">Binds 1 zinc ion per subunit.</text>
</comment>
<evidence type="ECO:0000256" key="5">
    <source>
        <dbReference type="ARBA" id="ARBA00022490"/>
    </source>
</evidence>
<dbReference type="GO" id="GO:0000976">
    <property type="term" value="F:transcription cis-regulatory region binding"/>
    <property type="evidence" value="ECO:0007669"/>
    <property type="project" value="TreeGrafter"/>
</dbReference>
<evidence type="ECO:0000256" key="4">
    <source>
        <dbReference type="ARBA" id="ARBA00020910"/>
    </source>
</evidence>
<feature type="binding site" evidence="13">
    <location>
        <position position="121"/>
    </location>
    <ligand>
        <name>Fe cation</name>
        <dbReference type="ChEBI" id="CHEBI:24875"/>
    </ligand>
</feature>
<feature type="binding site" evidence="13">
    <location>
        <position position="138"/>
    </location>
    <ligand>
        <name>Fe cation</name>
        <dbReference type="ChEBI" id="CHEBI:24875"/>
    </ligand>
</feature>
<keyword evidence="15" id="KW-1185">Reference proteome</keyword>
<dbReference type="GO" id="GO:0005829">
    <property type="term" value="C:cytosol"/>
    <property type="evidence" value="ECO:0007669"/>
    <property type="project" value="TreeGrafter"/>
</dbReference>
<dbReference type="EMBL" id="CP042425">
    <property type="protein sequence ID" value="QEL13265.1"/>
    <property type="molecule type" value="Genomic_DNA"/>
</dbReference>
<dbReference type="AlphaFoldDB" id="A0A5C1A4N6"/>
<dbReference type="GO" id="GO:0045892">
    <property type="term" value="P:negative regulation of DNA-templated transcription"/>
    <property type="evidence" value="ECO:0007669"/>
    <property type="project" value="TreeGrafter"/>
</dbReference>
<dbReference type="OrthoDB" id="8659436at2"/>
<evidence type="ECO:0000256" key="3">
    <source>
        <dbReference type="ARBA" id="ARBA00011738"/>
    </source>
</evidence>